<keyword evidence="4" id="KW-1185">Reference proteome</keyword>
<dbReference type="KEGG" id="toy:FO059_06920"/>
<dbReference type="EMBL" id="CP041765">
    <property type="protein sequence ID" value="QDQ97114.1"/>
    <property type="molecule type" value="Genomic_DNA"/>
</dbReference>
<dbReference type="CDD" id="cd22265">
    <property type="entry name" value="UDM1_RNF168"/>
    <property type="match status" value="1"/>
</dbReference>
<feature type="coiled-coil region" evidence="1">
    <location>
        <begin position="382"/>
        <end position="451"/>
    </location>
</feature>
<proteinExistence type="predicted"/>
<organism evidence="3 4">
    <name type="scientific">Tomitella fengzijianii</name>
    <dbReference type="NCBI Taxonomy" id="2597660"/>
    <lineage>
        <taxon>Bacteria</taxon>
        <taxon>Bacillati</taxon>
        <taxon>Actinomycetota</taxon>
        <taxon>Actinomycetes</taxon>
        <taxon>Mycobacteriales</taxon>
        <taxon>Tomitella</taxon>
    </lineage>
</organism>
<reference evidence="3 4" key="1">
    <citation type="submission" date="2019-07" db="EMBL/GenBank/DDBJ databases">
        <title>Tomitella cavernea sp. nov., an actinomycete isolated from soil.</title>
        <authorList>
            <person name="Cheng J."/>
        </authorList>
    </citation>
    <scope>NUCLEOTIDE SEQUENCE [LARGE SCALE GENOMIC DNA]</scope>
    <source>
        <strain evidence="3 4">HY188</strain>
    </source>
</reference>
<reference evidence="3 4" key="2">
    <citation type="submission" date="2019-07" db="EMBL/GenBank/DDBJ databases">
        <authorList>
            <person name="Huang Y."/>
        </authorList>
    </citation>
    <scope>NUCLEOTIDE SEQUENCE [LARGE SCALE GENOMIC DNA]</scope>
    <source>
        <strain evidence="3 4">HY188</strain>
    </source>
</reference>
<gene>
    <name evidence="3" type="ORF">FO059_06920</name>
</gene>
<keyword evidence="1" id="KW-0175">Coiled coil</keyword>
<evidence type="ECO:0000313" key="3">
    <source>
        <dbReference type="EMBL" id="QDQ97114.1"/>
    </source>
</evidence>
<dbReference type="OrthoDB" id="3246562at2"/>
<name>A0A516X1Z9_9ACTN</name>
<evidence type="ECO:0000313" key="4">
    <source>
        <dbReference type="Proteomes" id="UP000317344"/>
    </source>
</evidence>
<dbReference type="RefSeq" id="WP_143907481.1">
    <property type="nucleotide sequence ID" value="NZ_CP041765.1"/>
</dbReference>
<dbReference type="AlphaFoldDB" id="A0A516X1Z9"/>
<evidence type="ECO:0000256" key="1">
    <source>
        <dbReference type="SAM" id="Coils"/>
    </source>
</evidence>
<feature type="region of interest" description="Disordered" evidence="2">
    <location>
        <begin position="57"/>
        <end position="80"/>
    </location>
</feature>
<dbReference type="Proteomes" id="UP000317344">
    <property type="component" value="Chromosome"/>
</dbReference>
<sequence>MLGYRSFFRFRDEPNAQEILHGKLFQWLSSKSWDATKLVEGSAQQIAANVTGTLVHVGGDSGDDGGGDRDGVGGGDGARSSRFVFDQHQHSGTWTTTVTLHLDAGGESGWVWFDIDSPEGGPQPKPPRIAGELLRSVTGRDGDHVLTGQARIARRTRATEILQAIEDPRRRGLLFLAGTNDNLPLDKWANYVRGILRDTVGLASAHVLDAETTELVNSWLPATHRIAPGTVRTFRPGVDLDDPLDGVRHRYLTTDRIIRANRHALRGLLAHQARALSTSAPLPRDAADVDTRLRSRLDTALLEDATPPQNLTAATTGEGSLEAAVEVQVPPVSTDAPYPAGLADGPALSALSALTDVLRDLFGTTTVDAATVRSLGALAGRARTTAKAREDLQERMLRIEAERAEAHDEAELHRLLLEDEQLERVQAENERAEAERQLRHVRTELARIGEAEAAWSQPDDDPLDVRPESHDDLLRRFDELEYVEFTGDEDKTHDLDKHDPLGTWAGKSWDALLALNDYCRLTRNGEPTGGVHHYLMDTPGTCHGFPAGAHVPVESGTIQNDSKYSAPRTLPVPTGVAPSGTVFMGAHFRISRYGTISPRMHYYDDAAGTGKIYVGYIGPHLPNTRTN</sequence>
<accession>A0A516X1Z9</accession>
<protein>
    <submittedName>
        <fullName evidence="3">Uncharacterized protein</fullName>
    </submittedName>
</protein>
<evidence type="ECO:0000256" key="2">
    <source>
        <dbReference type="SAM" id="MobiDB-lite"/>
    </source>
</evidence>